<proteinExistence type="predicted"/>
<evidence type="ECO:0000256" key="1">
    <source>
        <dbReference type="SAM" id="MobiDB-lite"/>
    </source>
</evidence>
<keyword evidence="5" id="KW-1185">Reference proteome</keyword>
<evidence type="ECO:0000313" key="5">
    <source>
        <dbReference type="Proteomes" id="UP001564626"/>
    </source>
</evidence>
<feature type="chain" id="PRO_5047026578" evidence="2">
    <location>
        <begin position="30"/>
        <end position="396"/>
    </location>
</feature>
<feature type="signal peptide" evidence="2">
    <location>
        <begin position="1"/>
        <end position="29"/>
    </location>
</feature>
<feature type="domain" description="Phosphodiester glycosidase" evidence="3">
    <location>
        <begin position="220"/>
        <end position="394"/>
    </location>
</feature>
<evidence type="ECO:0000313" key="4">
    <source>
        <dbReference type="EMBL" id="MEY8041040.1"/>
    </source>
</evidence>
<organism evidence="4 5">
    <name type="scientific">Saccharopolyspora cebuensis</name>
    <dbReference type="NCBI Taxonomy" id="418759"/>
    <lineage>
        <taxon>Bacteria</taxon>
        <taxon>Bacillati</taxon>
        <taxon>Actinomycetota</taxon>
        <taxon>Actinomycetes</taxon>
        <taxon>Pseudonocardiales</taxon>
        <taxon>Pseudonocardiaceae</taxon>
        <taxon>Saccharopolyspora</taxon>
    </lineage>
</organism>
<keyword evidence="4" id="KW-0326">Glycosidase</keyword>
<dbReference type="Pfam" id="PF09992">
    <property type="entry name" value="NAGPA"/>
    <property type="match status" value="1"/>
</dbReference>
<keyword evidence="4" id="KW-0378">Hydrolase</keyword>
<sequence>MTSMRPPRRSAAFAVAVVLGLLVPPTASASGPVAPGIDHRPFTVTTGHGAVNGHLLTVDLHRARLGLLHPGSIAARDEVPDMANARGAVAGVNGDFFNISSVHEGVEPTGSSVGPEIAGGRDRKGAVPAGQRFGPGLPTGTSTWDVFGVGVDRRARVGGLDLTGYARTSEGTFDLEGLNQYALAEDGIGVFTSEWGPMSRVRSTCGSDASRETPCSAETEEVVVRDGVVVAEHEEPGAGAIPRGTTVLVGREDGAAELESLDPGDRVRVRPRLVAEDAPPFRFAVGGFPILRDGAPLAGLDAGELAPRTAAGASADGRFAYLVVVDGRSAVSAGMTVAELADLLRSFGADDAVNLDGGGSSTFALRGPGEDAATVRNVPSDGKPRPVANGIGVFPR</sequence>
<keyword evidence="2" id="KW-0732">Signal</keyword>
<protein>
    <submittedName>
        <fullName evidence="4">Phosphodiester glycosidase family protein</fullName>
    </submittedName>
</protein>
<dbReference type="Proteomes" id="UP001564626">
    <property type="component" value="Unassembled WGS sequence"/>
</dbReference>
<dbReference type="RefSeq" id="WP_345362628.1">
    <property type="nucleotide sequence ID" value="NZ_BAABII010000007.1"/>
</dbReference>
<evidence type="ECO:0000256" key="2">
    <source>
        <dbReference type="SAM" id="SignalP"/>
    </source>
</evidence>
<reference evidence="4 5" key="1">
    <citation type="submission" date="2024-08" db="EMBL/GenBank/DDBJ databases">
        <title>Genome mining of Saccharopolyspora cebuensis PGLac3 from Nigerian medicinal plant.</title>
        <authorList>
            <person name="Ezeobiora C.E."/>
            <person name="Igbokwe N.H."/>
            <person name="Amin D.H."/>
            <person name="Mendie U.E."/>
        </authorList>
    </citation>
    <scope>NUCLEOTIDE SEQUENCE [LARGE SCALE GENOMIC DNA]</scope>
    <source>
        <strain evidence="4 5">PGLac3</strain>
    </source>
</reference>
<evidence type="ECO:0000259" key="3">
    <source>
        <dbReference type="Pfam" id="PF09992"/>
    </source>
</evidence>
<dbReference type="InterPro" id="IPR018711">
    <property type="entry name" value="NAGPA"/>
</dbReference>
<dbReference type="GO" id="GO:0016798">
    <property type="term" value="F:hydrolase activity, acting on glycosyl bonds"/>
    <property type="evidence" value="ECO:0007669"/>
    <property type="project" value="UniProtKB-KW"/>
</dbReference>
<dbReference type="EMBL" id="JBGEHV010000030">
    <property type="protein sequence ID" value="MEY8041040.1"/>
    <property type="molecule type" value="Genomic_DNA"/>
</dbReference>
<feature type="region of interest" description="Disordered" evidence="1">
    <location>
        <begin position="105"/>
        <end position="138"/>
    </location>
</feature>
<comment type="caution">
    <text evidence="4">The sequence shown here is derived from an EMBL/GenBank/DDBJ whole genome shotgun (WGS) entry which is preliminary data.</text>
</comment>
<dbReference type="PANTHER" id="PTHR40446:SF2">
    <property type="entry name" value="N-ACETYLGLUCOSAMINE-1-PHOSPHODIESTER ALPHA-N-ACETYLGLUCOSAMINIDASE"/>
    <property type="match status" value="1"/>
</dbReference>
<name>A0ABV4CIX0_9PSEU</name>
<dbReference type="PANTHER" id="PTHR40446">
    <property type="entry name" value="N-ACETYLGLUCOSAMINE-1-PHOSPHODIESTER ALPHA-N-ACETYLGLUCOSAMINIDASE"/>
    <property type="match status" value="1"/>
</dbReference>
<feature type="region of interest" description="Disordered" evidence="1">
    <location>
        <begin position="367"/>
        <end position="396"/>
    </location>
</feature>
<gene>
    <name evidence="4" type="ORF">AB8O55_16645</name>
</gene>
<accession>A0ABV4CIX0</accession>